<accession>F0W649</accession>
<proteinExistence type="predicted"/>
<protein>
    <submittedName>
        <fullName evidence="1">AlNc14C23G2350 protein</fullName>
    </submittedName>
</protein>
<dbReference type="AlphaFoldDB" id="F0W649"/>
<dbReference type="EMBL" id="FR824068">
    <property type="protein sequence ID" value="CCA16591.1"/>
    <property type="molecule type" value="Genomic_DNA"/>
</dbReference>
<dbReference type="HOGENOM" id="CLU_2363994_0_0_1"/>
<sequence length="100" mass="11618">MGKLRGDQRCGLVTFRIFDFAFLGRVGRMTQAAFPQAFDSIGAFGLDERCMTRLDFFPLLIEYSVENVCAIDGELPYHLYWEASKRACNWWFYSIQRASQ</sequence>
<evidence type="ECO:0000313" key="1">
    <source>
        <dbReference type="EMBL" id="CCA16591.1"/>
    </source>
</evidence>
<name>F0W649_9STRA</name>
<reference evidence="1" key="1">
    <citation type="journal article" date="2011" name="PLoS Biol.">
        <title>Gene gain and loss during evolution of obligate parasitism in the white rust pathogen of Arabidopsis thaliana.</title>
        <authorList>
            <person name="Kemen E."/>
            <person name="Gardiner A."/>
            <person name="Schultz-Larsen T."/>
            <person name="Kemen A.C."/>
            <person name="Balmuth A.L."/>
            <person name="Robert-Seilaniantz A."/>
            <person name="Bailey K."/>
            <person name="Holub E."/>
            <person name="Studholme D.J."/>
            <person name="Maclean D."/>
            <person name="Jones J.D."/>
        </authorList>
    </citation>
    <scope>NUCLEOTIDE SEQUENCE</scope>
</reference>
<reference evidence="1" key="2">
    <citation type="submission" date="2011-02" db="EMBL/GenBank/DDBJ databases">
        <authorList>
            <person name="MacLean D."/>
        </authorList>
    </citation>
    <scope>NUCLEOTIDE SEQUENCE</scope>
</reference>
<organism evidence="1">
    <name type="scientific">Albugo laibachii Nc14</name>
    <dbReference type="NCBI Taxonomy" id="890382"/>
    <lineage>
        <taxon>Eukaryota</taxon>
        <taxon>Sar</taxon>
        <taxon>Stramenopiles</taxon>
        <taxon>Oomycota</taxon>
        <taxon>Peronosporomycetes</taxon>
        <taxon>Albuginales</taxon>
        <taxon>Albuginaceae</taxon>
        <taxon>Albugo</taxon>
    </lineage>
</organism>
<gene>
    <name evidence="1" type="primary">AlNc14C23G2350</name>
    <name evidence="1" type="ORF">ALNC14_027340</name>
</gene>